<dbReference type="EMBL" id="JAANER010000001">
    <property type="protein sequence ID" value="KAG9195388.1"/>
    <property type="molecule type" value="Genomic_DNA"/>
</dbReference>
<protein>
    <submittedName>
        <fullName evidence="2">Uncharacterized protein</fullName>
    </submittedName>
</protein>
<feature type="region of interest" description="Disordered" evidence="1">
    <location>
        <begin position="16"/>
        <end position="45"/>
    </location>
</feature>
<dbReference type="AlphaFoldDB" id="A0AAD4IJ67"/>
<evidence type="ECO:0000313" key="3">
    <source>
        <dbReference type="Proteomes" id="UP001199106"/>
    </source>
</evidence>
<reference evidence="2" key="1">
    <citation type="submission" date="2021-07" db="EMBL/GenBank/DDBJ databases">
        <title>Genome Resource of American Ginseng Black Spot Pathogen Alternaria panax.</title>
        <authorList>
            <person name="Qiu C."/>
            <person name="Wang W."/>
            <person name="Liu Z."/>
        </authorList>
    </citation>
    <scope>NUCLEOTIDE SEQUENCE</scope>
    <source>
        <strain evidence="2">BNCC115425</strain>
    </source>
</reference>
<evidence type="ECO:0000256" key="1">
    <source>
        <dbReference type="SAM" id="MobiDB-lite"/>
    </source>
</evidence>
<organism evidence="2 3">
    <name type="scientific">Alternaria panax</name>
    <dbReference type="NCBI Taxonomy" id="48097"/>
    <lineage>
        <taxon>Eukaryota</taxon>
        <taxon>Fungi</taxon>
        <taxon>Dikarya</taxon>
        <taxon>Ascomycota</taxon>
        <taxon>Pezizomycotina</taxon>
        <taxon>Dothideomycetes</taxon>
        <taxon>Pleosporomycetidae</taxon>
        <taxon>Pleosporales</taxon>
        <taxon>Pleosporineae</taxon>
        <taxon>Pleosporaceae</taxon>
        <taxon>Alternaria</taxon>
        <taxon>Alternaria sect. Panax</taxon>
    </lineage>
</organism>
<sequence>MQLSFKDQLTSDAAHALSISKPAPHRHHRTEGDDSSMPSSSRRGKPRAQFLLDIPAHEYKLPKGRPINATIVDLIVVVPQWFRNPGITWRFLNNGINAAVHVAILEQHRHLGLTSPEEAERARDHISDTYRKTMRKMENLAGWTKAGHNIPGDWDKLNISISQYRPEASKKVGYVRPPPIPFIDLAIGLKKLPQGHDAGDLSCALQFAVQNQKLDEHGQPAEFMFPDDIQLILNYTGRTQNTEDHVDGTVLSHYSDVLRATDGARRQQILEQRRQQQTADIAAAKSFDQSQTLKTPSYQESSGGYGIRPSPLEVTSLASSIQLHIQPAASFPTSSRGYDGMPVEGMGVLLPTTLNDSPMIQQLFRDVPQGVVYEQSETQGYGRTAISDASYSSPCILYPVRSNPQEAAASIASDFIAQGAPQVYADFPDIPDICKFETDDPKSPFVLDNWSHVDPQRATEDMDALMAAHQNYDLNGFPNPVPYSPQARYSYHPSTLLQDCPEGLDPNDHSDLARASRWARQYEYLGDESKLGNIDLVLMAMNISCAISEPGGH</sequence>
<accession>A0AAD4IJ67</accession>
<proteinExistence type="predicted"/>
<evidence type="ECO:0000313" key="2">
    <source>
        <dbReference type="EMBL" id="KAG9195388.1"/>
    </source>
</evidence>
<keyword evidence="3" id="KW-1185">Reference proteome</keyword>
<name>A0AAD4IJ67_9PLEO</name>
<comment type="caution">
    <text evidence="2">The sequence shown here is derived from an EMBL/GenBank/DDBJ whole genome shotgun (WGS) entry which is preliminary data.</text>
</comment>
<gene>
    <name evidence="2" type="ORF">G6011_00509</name>
</gene>
<dbReference type="Proteomes" id="UP001199106">
    <property type="component" value="Unassembled WGS sequence"/>
</dbReference>